<dbReference type="RefSeq" id="WP_138326078.1">
    <property type="nucleotide sequence ID" value="NZ_VCDI01000003.1"/>
</dbReference>
<evidence type="ECO:0000256" key="1">
    <source>
        <dbReference type="SAM" id="SignalP"/>
    </source>
</evidence>
<feature type="chain" id="PRO_5024414775" evidence="1">
    <location>
        <begin position="27"/>
        <end position="169"/>
    </location>
</feature>
<accession>A0A5R9JB54</accession>
<keyword evidence="3" id="KW-1185">Reference proteome</keyword>
<comment type="caution">
    <text evidence="2">The sequence shown here is derived from an EMBL/GenBank/DDBJ whole genome shotgun (WGS) entry which is preliminary data.</text>
</comment>
<evidence type="ECO:0000313" key="3">
    <source>
        <dbReference type="Proteomes" id="UP000305654"/>
    </source>
</evidence>
<protein>
    <submittedName>
        <fullName evidence="2">DUF2141 domain-containing protein</fullName>
    </submittedName>
</protein>
<dbReference type="Proteomes" id="UP000305654">
    <property type="component" value="Unassembled WGS sequence"/>
</dbReference>
<reference evidence="2 3" key="1">
    <citation type="submission" date="2019-05" db="EMBL/GenBank/DDBJ databases">
        <authorList>
            <person name="Pankratov T."/>
            <person name="Grouzdev D."/>
        </authorList>
    </citation>
    <scope>NUCLEOTIDE SEQUENCE [LARGE SCALE GENOMIC DNA]</scope>
    <source>
        <strain evidence="2 3">KEBCLARHB70R</strain>
    </source>
</reference>
<name>A0A5R9JB54_9PROT</name>
<gene>
    <name evidence="2" type="ORF">FE263_11275</name>
</gene>
<dbReference type="PROSITE" id="PS51318">
    <property type="entry name" value="TAT"/>
    <property type="match status" value="1"/>
</dbReference>
<feature type="signal peptide" evidence="1">
    <location>
        <begin position="1"/>
        <end position="26"/>
    </location>
</feature>
<dbReference type="OrthoDB" id="7189112at2"/>
<dbReference type="InterPro" id="IPR006311">
    <property type="entry name" value="TAT_signal"/>
</dbReference>
<dbReference type="Pfam" id="PF09912">
    <property type="entry name" value="DUF2141"/>
    <property type="match status" value="1"/>
</dbReference>
<proteinExistence type="predicted"/>
<dbReference type="EMBL" id="VCDI01000003">
    <property type="protein sequence ID" value="TLU72616.1"/>
    <property type="molecule type" value="Genomic_DNA"/>
</dbReference>
<organism evidence="2 3">
    <name type="scientific">Lichenicoccus roseus</name>
    <dbReference type="NCBI Taxonomy" id="2683649"/>
    <lineage>
        <taxon>Bacteria</taxon>
        <taxon>Pseudomonadati</taxon>
        <taxon>Pseudomonadota</taxon>
        <taxon>Alphaproteobacteria</taxon>
        <taxon>Acetobacterales</taxon>
        <taxon>Acetobacteraceae</taxon>
        <taxon>Lichenicoccus</taxon>
    </lineage>
</organism>
<evidence type="ECO:0000313" key="2">
    <source>
        <dbReference type="EMBL" id="TLU72616.1"/>
    </source>
</evidence>
<dbReference type="AlphaFoldDB" id="A0A5R9JB54"/>
<sequence length="169" mass="17830">MSSTLTLRRRALLRRTVIGGSCLLWAALVATRAGAVTAVPCAGAAADLPQLHVVGTGARRVAGNITFTLYGPDPALFLHRGGSLDVQHVTLAGAQAEACFAVSSPGTYAVAIYHDENDNHHFDRNFLGLPAEGYGFSNNAVPVFAPPHYLAAAFAVHPGSNHISIRLRY</sequence>
<dbReference type="InterPro" id="IPR018673">
    <property type="entry name" value="DUF2141"/>
</dbReference>
<keyword evidence="1" id="KW-0732">Signal</keyword>